<dbReference type="KEGG" id="nfi:NFIA_004000"/>
<sequence>MANYLHLDWQGRPEDFKIMIDLGANPHFLFEDGNTLLHRLWHDTQVNALFEAGYEYIDRPNSKEFRGETTAQKALAELVRAIEFERAGMTHVCCQRKAFSRGPMEDEEIDEILDEEKDFISELNDTMEQSVRGIDDGSIEETWLKIMVSFHAPETDNGNNLWSWATWKGVGSSKSNDQIRPPPWHSSKMKEYNIRPIRASAASAVDEPRYWIDETCDEFRREEGPRIMQKIRKSRLYSAWVEYFYRNQALHDYPTLIDKEWHERRKYWATRQAEMLDNAPRVTEML</sequence>
<dbReference type="HOGENOM" id="CLU_973476_0_0_1"/>
<dbReference type="AlphaFoldDB" id="A1DK05"/>
<evidence type="ECO:0000313" key="2">
    <source>
        <dbReference type="Proteomes" id="UP000006702"/>
    </source>
</evidence>
<protein>
    <submittedName>
        <fullName evidence="1">Uncharacterized protein</fullName>
    </submittedName>
</protein>
<dbReference type="GeneID" id="4585632"/>
<proteinExistence type="predicted"/>
<organism evidence="1 2">
    <name type="scientific">Neosartorya fischeri (strain ATCC 1020 / DSM 3700 / CBS 544.65 / FGSC A1164 / JCM 1740 / NRRL 181 / WB 181)</name>
    <name type="common">Aspergillus fischerianus</name>
    <dbReference type="NCBI Taxonomy" id="331117"/>
    <lineage>
        <taxon>Eukaryota</taxon>
        <taxon>Fungi</taxon>
        <taxon>Dikarya</taxon>
        <taxon>Ascomycota</taxon>
        <taxon>Pezizomycotina</taxon>
        <taxon>Eurotiomycetes</taxon>
        <taxon>Eurotiomycetidae</taxon>
        <taxon>Eurotiales</taxon>
        <taxon>Aspergillaceae</taxon>
        <taxon>Aspergillus</taxon>
        <taxon>Aspergillus subgen. Fumigati</taxon>
    </lineage>
</organism>
<reference evidence="2" key="1">
    <citation type="journal article" date="2008" name="PLoS Genet.">
        <title>Genomic islands in the pathogenic filamentous fungus Aspergillus fumigatus.</title>
        <authorList>
            <person name="Fedorova N.D."/>
            <person name="Khaldi N."/>
            <person name="Joardar V.S."/>
            <person name="Maiti R."/>
            <person name="Amedeo P."/>
            <person name="Anderson M.J."/>
            <person name="Crabtree J."/>
            <person name="Silva J.C."/>
            <person name="Badger J.H."/>
            <person name="Albarraq A."/>
            <person name="Angiuoli S."/>
            <person name="Bussey H."/>
            <person name="Bowyer P."/>
            <person name="Cotty P.J."/>
            <person name="Dyer P.S."/>
            <person name="Egan A."/>
            <person name="Galens K."/>
            <person name="Fraser-Liggett C.M."/>
            <person name="Haas B.J."/>
            <person name="Inman J.M."/>
            <person name="Kent R."/>
            <person name="Lemieux S."/>
            <person name="Malavazi I."/>
            <person name="Orvis J."/>
            <person name="Roemer T."/>
            <person name="Ronning C.M."/>
            <person name="Sundaram J.P."/>
            <person name="Sutton G."/>
            <person name="Turner G."/>
            <person name="Venter J.C."/>
            <person name="White O.R."/>
            <person name="Whitty B.R."/>
            <person name="Youngman P."/>
            <person name="Wolfe K.H."/>
            <person name="Goldman G.H."/>
            <person name="Wortman J.R."/>
            <person name="Jiang B."/>
            <person name="Denning D.W."/>
            <person name="Nierman W.C."/>
        </authorList>
    </citation>
    <scope>NUCLEOTIDE SEQUENCE [LARGE SCALE GENOMIC DNA]</scope>
    <source>
        <strain evidence="2">ATCC 1020 / DSM 3700 / CBS 544.65 / FGSC A1164 / JCM 1740 / NRRL 181 / WB 181</strain>
    </source>
</reference>
<accession>A1DK05</accession>
<gene>
    <name evidence="1" type="ORF">NFIA_004000</name>
</gene>
<dbReference type="Proteomes" id="UP000006702">
    <property type="component" value="Unassembled WGS sequence"/>
</dbReference>
<keyword evidence="2" id="KW-1185">Reference proteome</keyword>
<evidence type="ECO:0000313" key="1">
    <source>
        <dbReference type="EMBL" id="EAW17044.1"/>
    </source>
</evidence>
<dbReference type="eggNOG" id="ENOG502RPQD">
    <property type="taxonomic scope" value="Eukaryota"/>
</dbReference>
<dbReference type="VEuPathDB" id="FungiDB:NFIA_004000"/>
<dbReference type="OrthoDB" id="3200163at2759"/>
<dbReference type="RefSeq" id="XP_001258941.1">
    <property type="nucleotide sequence ID" value="XM_001258940.1"/>
</dbReference>
<name>A1DK05_NEOFI</name>
<dbReference type="EMBL" id="DS027697">
    <property type="protein sequence ID" value="EAW17044.1"/>
    <property type="molecule type" value="Genomic_DNA"/>
</dbReference>